<reference evidence="1 2" key="1">
    <citation type="submission" date="2018-09" db="EMBL/GenBank/DDBJ databases">
        <title>Discovery and Ecogenomic Context for Candidatus Cryosericales, a Global Caldiserica Order Active in Thawing Permafrost.</title>
        <authorList>
            <person name="Martinez M.A."/>
            <person name="Woodcroft B.J."/>
            <person name="Ignacio Espinoza J.C."/>
            <person name="Zayed A."/>
            <person name="Singleton C.M."/>
            <person name="Boyd J."/>
            <person name="Li Y.-F."/>
            <person name="Purvine S."/>
            <person name="Maughan H."/>
            <person name="Hodgkins S.B."/>
            <person name="Anderson D."/>
            <person name="Sederholm M."/>
            <person name="Temperton B."/>
            <person name="Saleska S.R."/>
            <person name="Tyson G.W."/>
            <person name="Rich V.I."/>
        </authorList>
    </citation>
    <scope>NUCLEOTIDE SEQUENCE [LARGE SCALE GENOMIC DNA]</scope>
    <source>
        <strain evidence="1 2">SMC1</strain>
    </source>
</reference>
<gene>
    <name evidence="1" type="ORF">SMC1_09985</name>
</gene>
<dbReference type="OrthoDB" id="9801854at2"/>
<sequence>MQADTSPGSSPLVKFRREFEPLHQGVDQQAVWNRIMEFYATTFDNVHDVMRRNDCIEGMSARLAGIETYLVTDCMIGDAASSGADNVSDSLGFERWVLANY</sequence>
<keyword evidence="2" id="KW-1185">Reference proteome</keyword>
<name>A0A398DW90_9BACT</name>
<dbReference type="AlphaFoldDB" id="A0A398DW90"/>
<protein>
    <submittedName>
        <fullName evidence="1">Uncharacterized protein</fullName>
    </submittedName>
</protein>
<accession>A0A398DW90</accession>
<evidence type="ECO:0000313" key="2">
    <source>
        <dbReference type="Proteomes" id="UP000266113"/>
    </source>
</evidence>
<dbReference type="Proteomes" id="UP000266113">
    <property type="component" value="Unassembled WGS sequence"/>
</dbReference>
<dbReference type="RefSeq" id="WP_119086618.1">
    <property type="nucleotide sequence ID" value="NZ_QXIY01000050.1"/>
</dbReference>
<comment type="caution">
    <text evidence="1">The sequence shown here is derived from an EMBL/GenBank/DDBJ whole genome shotgun (WGS) entry which is preliminary data.</text>
</comment>
<proteinExistence type="predicted"/>
<organism evidence="1 2">
    <name type="scientific">Candidatus Cryosericum septentrionale</name>
    <dbReference type="NCBI Taxonomy" id="2290913"/>
    <lineage>
        <taxon>Bacteria</taxon>
        <taxon>Pseudomonadati</taxon>
        <taxon>Caldisericota/Cryosericota group</taxon>
        <taxon>Candidatus Cryosericota</taxon>
        <taxon>Candidatus Cryosericia</taxon>
        <taxon>Candidatus Cryosericales</taxon>
        <taxon>Candidatus Cryosericaceae</taxon>
        <taxon>Candidatus Cryosericum</taxon>
    </lineage>
</organism>
<evidence type="ECO:0000313" key="1">
    <source>
        <dbReference type="EMBL" id="RIE15564.1"/>
    </source>
</evidence>
<dbReference type="EMBL" id="QXIY01000050">
    <property type="protein sequence ID" value="RIE15564.1"/>
    <property type="molecule type" value="Genomic_DNA"/>
</dbReference>